<proteinExistence type="predicted"/>
<dbReference type="InterPro" id="IPR003594">
    <property type="entry name" value="HATPase_dom"/>
</dbReference>
<dbReference type="PANTHER" id="PTHR43304:SF1">
    <property type="entry name" value="PAC DOMAIN-CONTAINING PROTEIN"/>
    <property type="match status" value="1"/>
</dbReference>
<protein>
    <recommendedName>
        <fullName evidence="3">histidine kinase</fullName>
        <ecNumber evidence="3">2.7.13.3</ecNumber>
    </recommendedName>
</protein>
<dbReference type="Pfam" id="PF13185">
    <property type="entry name" value="GAF_2"/>
    <property type="match status" value="1"/>
</dbReference>
<dbReference type="SUPFAM" id="SSF47384">
    <property type="entry name" value="Homodimeric domain of signal transducing histidine kinase"/>
    <property type="match status" value="1"/>
</dbReference>
<evidence type="ECO:0000256" key="5">
    <source>
        <dbReference type="ARBA" id="ARBA00022679"/>
    </source>
</evidence>
<dbReference type="SUPFAM" id="SSF55781">
    <property type="entry name" value="GAF domain-like"/>
    <property type="match status" value="1"/>
</dbReference>
<evidence type="ECO:0000256" key="4">
    <source>
        <dbReference type="ARBA" id="ARBA00022553"/>
    </source>
</evidence>
<evidence type="ECO:0000256" key="10">
    <source>
        <dbReference type="ARBA" id="ARBA00023136"/>
    </source>
</evidence>
<evidence type="ECO:0000256" key="6">
    <source>
        <dbReference type="ARBA" id="ARBA00022741"/>
    </source>
</evidence>
<dbReference type="SMART" id="SM00387">
    <property type="entry name" value="HATPase_c"/>
    <property type="match status" value="1"/>
</dbReference>
<dbReference type="EMBL" id="AZAJ01000001">
    <property type="protein sequence ID" value="ETA68956.1"/>
    <property type="molecule type" value="Genomic_DNA"/>
</dbReference>
<comment type="catalytic activity">
    <reaction evidence="1">
        <text>ATP + protein L-histidine = ADP + protein N-phospho-L-histidine.</text>
        <dbReference type="EC" id="2.7.13.3"/>
    </reaction>
</comment>
<dbReference type="InterPro" id="IPR003661">
    <property type="entry name" value="HisK_dim/P_dom"/>
</dbReference>
<dbReference type="STRING" id="1090322.MettiDRAFT_2445"/>
<feature type="domain" description="PAS" evidence="12">
    <location>
        <begin position="308"/>
        <end position="387"/>
    </location>
</feature>
<organism evidence="14 15">
    <name type="scientific">Methanolobus tindarius DSM 2278</name>
    <dbReference type="NCBI Taxonomy" id="1090322"/>
    <lineage>
        <taxon>Archaea</taxon>
        <taxon>Methanobacteriati</taxon>
        <taxon>Methanobacteriota</taxon>
        <taxon>Stenosarchaea group</taxon>
        <taxon>Methanomicrobia</taxon>
        <taxon>Methanosarcinales</taxon>
        <taxon>Methanosarcinaceae</taxon>
        <taxon>Methanolobus</taxon>
    </lineage>
</organism>
<dbReference type="PRINTS" id="PR00344">
    <property type="entry name" value="BCTRLSENSOR"/>
</dbReference>
<feature type="domain" description="PAS" evidence="12">
    <location>
        <begin position="559"/>
        <end position="629"/>
    </location>
</feature>
<evidence type="ECO:0000313" key="14">
    <source>
        <dbReference type="EMBL" id="ETA68956.1"/>
    </source>
</evidence>
<dbReference type="Gene3D" id="3.30.565.10">
    <property type="entry name" value="Histidine kinase-like ATPase, C-terminal domain"/>
    <property type="match status" value="1"/>
</dbReference>
<gene>
    <name evidence="14" type="ORF">MettiDRAFT_2445</name>
</gene>
<dbReference type="Pfam" id="PF08448">
    <property type="entry name" value="PAS_4"/>
    <property type="match status" value="3"/>
</dbReference>
<dbReference type="InterPro" id="IPR036890">
    <property type="entry name" value="HATPase_C_sf"/>
</dbReference>
<dbReference type="Pfam" id="PF08447">
    <property type="entry name" value="PAS_3"/>
    <property type="match status" value="1"/>
</dbReference>
<dbReference type="NCBIfam" id="TIGR00229">
    <property type="entry name" value="sensory_box"/>
    <property type="match status" value="6"/>
</dbReference>
<dbReference type="CDD" id="cd16922">
    <property type="entry name" value="HATPase_EvgS-ArcB-TorS-like"/>
    <property type="match status" value="1"/>
</dbReference>
<evidence type="ECO:0000256" key="3">
    <source>
        <dbReference type="ARBA" id="ARBA00012438"/>
    </source>
</evidence>
<keyword evidence="7" id="KW-0418">Kinase</keyword>
<accession>W9E015</accession>
<dbReference type="SMART" id="SM00388">
    <property type="entry name" value="HisKA"/>
    <property type="match status" value="1"/>
</dbReference>
<keyword evidence="5" id="KW-0808">Transferase</keyword>
<dbReference type="SMART" id="SM00086">
    <property type="entry name" value="PAC"/>
    <property type="match status" value="5"/>
</dbReference>
<dbReference type="InterPro" id="IPR035965">
    <property type="entry name" value="PAS-like_dom_sf"/>
</dbReference>
<dbReference type="InterPro" id="IPR003018">
    <property type="entry name" value="GAF"/>
</dbReference>
<dbReference type="PROSITE" id="PS50109">
    <property type="entry name" value="HIS_KIN"/>
    <property type="match status" value="1"/>
</dbReference>
<evidence type="ECO:0000259" key="11">
    <source>
        <dbReference type="PROSITE" id="PS50109"/>
    </source>
</evidence>
<evidence type="ECO:0000256" key="9">
    <source>
        <dbReference type="ARBA" id="ARBA00023012"/>
    </source>
</evidence>
<dbReference type="SMART" id="SM00065">
    <property type="entry name" value="GAF"/>
    <property type="match status" value="1"/>
</dbReference>
<dbReference type="InterPro" id="IPR029016">
    <property type="entry name" value="GAF-like_dom_sf"/>
</dbReference>
<evidence type="ECO:0000259" key="12">
    <source>
        <dbReference type="PROSITE" id="PS50112"/>
    </source>
</evidence>
<comment type="subcellular location">
    <subcellularLocation>
        <location evidence="2">Membrane</location>
    </subcellularLocation>
</comment>
<dbReference type="InterPro" id="IPR052162">
    <property type="entry name" value="Sensor_kinase/Photoreceptor"/>
</dbReference>
<dbReference type="FunFam" id="3.30.565.10:FF:000037">
    <property type="entry name" value="Hybrid sensor histidine kinase/response regulator"/>
    <property type="match status" value="1"/>
</dbReference>
<dbReference type="Gene3D" id="3.30.450.20">
    <property type="entry name" value="PAS domain"/>
    <property type="match status" value="7"/>
</dbReference>
<dbReference type="CDD" id="cd00082">
    <property type="entry name" value="HisKA"/>
    <property type="match status" value="1"/>
</dbReference>
<evidence type="ECO:0000256" key="1">
    <source>
        <dbReference type="ARBA" id="ARBA00000085"/>
    </source>
</evidence>
<feature type="domain" description="PAC" evidence="13">
    <location>
        <begin position="763"/>
        <end position="816"/>
    </location>
</feature>
<dbReference type="InterPro" id="IPR000700">
    <property type="entry name" value="PAS-assoc_C"/>
</dbReference>
<dbReference type="Gene3D" id="1.10.287.130">
    <property type="match status" value="1"/>
</dbReference>
<dbReference type="Gene3D" id="3.30.450.40">
    <property type="match status" value="1"/>
</dbReference>
<dbReference type="InterPro" id="IPR036097">
    <property type="entry name" value="HisK_dim/P_sf"/>
</dbReference>
<comment type="caution">
    <text evidence="14">The sequence shown here is derived from an EMBL/GenBank/DDBJ whole genome shotgun (WGS) entry which is preliminary data.</text>
</comment>
<dbReference type="GO" id="GO:0005524">
    <property type="term" value="F:ATP binding"/>
    <property type="evidence" value="ECO:0007669"/>
    <property type="project" value="UniProtKB-KW"/>
</dbReference>
<dbReference type="CDD" id="cd00130">
    <property type="entry name" value="PAS"/>
    <property type="match status" value="4"/>
</dbReference>
<dbReference type="Pfam" id="PF00512">
    <property type="entry name" value="HisKA"/>
    <property type="match status" value="1"/>
</dbReference>
<dbReference type="OrthoDB" id="342253at2157"/>
<keyword evidence="10" id="KW-0472">Membrane</keyword>
<dbReference type="Pfam" id="PF13426">
    <property type="entry name" value="PAS_9"/>
    <property type="match status" value="3"/>
</dbReference>
<feature type="domain" description="PAC" evidence="13">
    <location>
        <begin position="508"/>
        <end position="558"/>
    </location>
</feature>
<keyword evidence="9" id="KW-0902">Two-component regulatory system</keyword>
<dbReference type="PROSITE" id="PS50113">
    <property type="entry name" value="PAC"/>
    <property type="match status" value="4"/>
</dbReference>
<feature type="domain" description="Histidine kinase" evidence="11">
    <location>
        <begin position="1092"/>
        <end position="1311"/>
    </location>
</feature>
<dbReference type="PROSITE" id="PS50112">
    <property type="entry name" value="PAS"/>
    <property type="match status" value="4"/>
</dbReference>
<dbReference type="InterPro" id="IPR000014">
    <property type="entry name" value="PAS"/>
</dbReference>
<dbReference type="SUPFAM" id="SSF55785">
    <property type="entry name" value="PYP-like sensor domain (PAS domain)"/>
    <property type="match status" value="7"/>
</dbReference>
<name>W9E015_METTI</name>
<evidence type="ECO:0000256" key="8">
    <source>
        <dbReference type="ARBA" id="ARBA00022840"/>
    </source>
</evidence>
<dbReference type="SUPFAM" id="SSF55874">
    <property type="entry name" value="ATPase domain of HSP90 chaperone/DNA topoisomerase II/histidine kinase"/>
    <property type="match status" value="1"/>
</dbReference>
<keyword evidence="6" id="KW-0547">Nucleotide-binding</keyword>
<feature type="domain" description="PAC" evidence="13">
    <location>
        <begin position="1018"/>
        <end position="1074"/>
    </location>
</feature>
<feature type="domain" description="PAS" evidence="12">
    <location>
        <begin position="817"/>
        <end position="887"/>
    </location>
</feature>
<dbReference type="GO" id="GO:0000155">
    <property type="term" value="F:phosphorelay sensor kinase activity"/>
    <property type="evidence" value="ECO:0007669"/>
    <property type="project" value="InterPro"/>
</dbReference>
<feature type="domain" description="PAS" evidence="12">
    <location>
        <begin position="686"/>
        <end position="759"/>
    </location>
</feature>
<reference evidence="14 15" key="1">
    <citation type="submission" date="2013-08" db="EMBL/GenBank/DDBJ databases">
        <authorList>
            <consortium name="DOE Joint Genome Institute"/>
            <person name="Eisen J."/>
            <person name="Huntemann M."/>
            <person name="Han J."/>
            <person name="Chen A."/>
            <person name="Kyrpides N."/>
            <person name="Mavromatis K."/>
            <person name="Markowitz V."/>
            <person name="Palaniappan K."/>
            <person name="Ivanova N."/>
            <person name="Schaumberg A."/>
            <person name="Pati A."/>
            <person name="Liolios K."/>
            <person name="Nordberg H.P."/>
            <person name="Cantor M.N."/>
            <person name="Hua S.X."/>
            <person name="Woyke T."/>
        </authorList>
    </citation>
    <scope>NUCLEOTIDE SEQUENCE [LARGE SCALE GENOMIC DNA]</scope>
    <source>
        <strain evidence="14 15">DSM 2278</strain>
    </source>
</reference>
<evidence type="ECO:0000256" key="7">
    <source>
        <dbReference type="ARBA" id="ARBA00022777"/>
    </source>
</evidence>
<dbReference type="GO" id="GO:0016020">
    <property type="term" value="C:membrane"/>
    <property type="evidence" value="ECO:0007669"/>
    <property type="project" value="UniProtKB-SubCell"/>
</dbReference>
<sequence>MQNNNIPSTCIPGELKLDYNQLFNNDYTIMLIIDPESLQIINVNNAASDYYGWSCEELILKKISQIDISSEDELKTELCKAKTGIKNHFHFKHQLQNLEIHDVELCAIPIKDKNKTLLCLIIHDITKTKQIEKENILEKARLRSILEILESKHDSIQEFLDFALNEAIKLTNSKIGYIYYYNEKKEQFTLNTWSKGVMRECDITEPRTIYNLKETGIWGEAVRQRKSIIVNDFHAPDPLKKGYPEGHVILHKFMTIPIFKNNKVVAVVGVANKESNYNENDTLQLTLLMDSLWNIIGKIGAENALKESEKKYRELFENDISGVAIHKIVFDDSGKPIDYIFLDANEAFEKHTGLEITDIIGKRVTEVLPGTEETSLIETYGKVVLTGKPAVFETYSPQLNKHYSVSAHKVDNDSFAAVFQDITERKQAETAIFESEEQYRTLFTEAPLSIIIHDKESGEIIDANPNAWKIYGFSSLEQLQTNEFWMEPPYSFEDALGWIHKAAAEGAQEFEWFNKKVTGELFWEHVRLSPVNINGVERVMATTVDITERKNAEIALKNSEGQLRTLVDTIPDLVWLKNSDGVYLSCNTKFERFFGAKEEDIVGKTDYDFVNKELADLFRQKDIEALEAGGPSVNEELITFADDGHQEYLETIKSPMHDSSGKTIGVLGVGRNISERKQAEKDILEERKRLANIIEGTNVGTWEWNIQTGETIFNDRWAEMLGYTLDELTPFDIHTWNKLVHPVDMKRSEAVLKKHFAGLLDNYEYEARMKHKNGDWVWVLDRGKVIEWDEDGKPLLMYGTHADITEKKRSEKKIEEERTRKKILVEQSNDGIVVVNGKGEVVEGNQKFADMLGYTMDEVLSLHVWDWENVSTREEILEIINDIDESGFTFETCHRRKDGKLLDVEVSSNGAILSGQKLAFCVCRDITDRKRAEEMLRQAEKKYKHAYKLLREVIESPKDVVIFALDKNYCYITFNENHRITMENIWGTKIEIGSSMLEYIQNPDDRQKAKSNFDRVLAGEAFTIVEEYGDSLFERKWYENVYSPLEDDEGNIIGLTLFLTDITESKQAEMALIQAKALAEESSQIKSEFIANMSHELRTPLNSVIGFSQILNDKIFGDLNDKQNQYVCNILKSGNHLLELINDILDLSKIESGSMDYNPEMIDIYEEMHEVISLMDPLFKEKKHDFEVNIEFEKLEINADRLKFKQVIYNLLSNAIKFTPVKGKMQLNSKIVDGNVEISICDNGIGIPLDQQKIIFNPFKQVSSFVNRSHGGTGLGLAIARHYIEMHSGEIIVESESGKGSTFTVRIPINQINQ</sequence>
<dbReference type="Proteomes" id="UP000019483">
    <property type="component" value="Unassembled WGS sequence"/>
</dbReference>
<keyword evidence="4" id="KW-0597">Phosphoprotein</keyword>
<dbReference type="InterPro" id="IPR001610">
    <property type="entry name" value="PAC"/>
</dbReference>
<evidence type="ECO:0000256" key="2">
    <source>
        <dbReference type="ARBA" id="ARBA00004370"/>
    </source>
</evidence>
<dbReference type="EC" id="2.7.13.3" evidence="3"/>
<keyword evidence="8" id="KW-0067">ATP-binding</keyword>
<dbReference type="InterPro" id="IPR013655">
    <property type="entry name" value="PAS_fold_3"/>
</dbReference>
<evidence type="ECO:0000259" key="13">
    <source>
        <dbReference type="PROSITE" id="PS50113"/>
    </source>
</evidence>
<evidence type="ECO:0000313" key="15">
    <source>
        <dbReference type="Proteomes" id="UP000019483"/>
    </source>
</evidence>
<dbReference type="InterPro" id="IPR013656">
    <property type="entry name" value="PAS_4"/>
</dbReference>
<dbReference type="PANTHER" id="PTHR43304">
    <property type="entry name" value="PHYTOCHROME-LIKE PROTEIN CPH1"/>
    <property type="match status" value="1"/>
</dbReference>
<keyword evidence="15" id="KW-1185">Reference proteome</keyword>
<dbReference type="Pfam" id="PF02518">
    <property type="entry name" value="HATPase_c"/>
    <property type="match status" value="1"/>
</dbReference>
<feature type="domain" description="PAC" evidence="13">
    <location>
        <begin position="631"/>
        <end position="685"/>
    </location>
</feature>
<dbReference type="InterPro" id="IPR005467">
    <property type="entry name" value="His_kinase_dom"/>
</dbReference>
<dbReference type="RefSeq" id="WP_023846090.1">
    <property type="nucleotide sequence ID" value="NZ_AZAJ01000001.1"/>
</dbReference>
<dbReference type="SMART" id="SM00091">
    <property type="entry name" value="PAS"/>
    <property type="match status" value="6"/>
</dbReference>
<dbReference type="InterPro" id="IPR004358">
    <property type="entry name" value="Sig_transdc_His_kin-like_C"/>
</dbReference>
<dbReference type="FunFam" id="1.10.287.130:FF:000038">
    <property type="entry name" value="Sensory transduction histidine kinase"/>
    <property type="match status" value="1"/>
</dbReference>